<dbReference type="AlphaFoldDB" id="A0A448WTF7"/>
<evidence type="ECO:0000313" key="2">
    <source>
        <dbReference type="Proteomes" id="UP000784294"/>
    </source>
</evidence>
<sequence length="197" mass="21863">MSFSHRQCRSNIISRSKFLDTVDGGRYASIQKHKKPDLRGTARLSGQEEDNLNSHMTGADNSSSVLTGFEDCNYLGAENEVLNHEEDLGYNAGKAASSKATTSTPRQTTKIIAESASDSKAKSATRLSSVTPTLKLVDADALQTILLLQSPKELHERVRSQDPIGNRDWTLSDARLVFNTWRREMKKVGMLFFNKSI</sequence>
<dbReference type="EMBL" id="CAAALY010043588">
    <property type="protein sequence ID" value="VEL19854.1"/>
    <property type="molecule type" value="Genomic_DNA"/>
</dbReference>
<proteinExistence type="predicted"/>
<name>A0A448WTF7_9PLAT</name>
<reference evidence="1" key="1">
    <citation type="submission" date="2018-11" db="EMBL/GenBank/DDBJ databases">
        <authorList>
            <consortium name="Pathogen Informatics"/>
        </authorList>
    </citation>
    <scope>NUCLEOTIDE SEQUENCE</scope>
</reference>
<organism evidence="1 2">
    <name type="scientific">Protopolystoma xenopodis</name>
    <dbReference type="NCBI Taxonomy" id="117903"/>
    <lineage>
        <taxon>Eukaryota</taxon>
        <taxon>Metazoa</taxon>
        <taxon>Spiralia</taxon>
        <taxon>Lophotrochozoa</taxon>
        <taxon>Platyhelminthes</taxon>
        <taxon>Monogenea</taxon>
        <taxon>Polyopisthocotylea</taxon>
        <taxon>Polystomatidea</taxon>
        <taxon>Polystomatidae</taxon>
        <taxon>Protopolystoma</taxon>
    </lineage>
</organism>
<evidence type="ECO:0000313" key="1">
    <source>
        <dbReference type="EMBL" id="VEL19854.1"/>
    </source>
</evidence>
<gene>
    <name evidence="1" type="ORF">PXEA_LOCUS13294</name>
</gene>
<protein>
    <submittedName>
        <fullName evidence="1">Uncharacterized protein</fullName>
    </submittedName>
</protein>
<dbReference type="Proteomes" id="UP000784294">
    <property type="component" value="Unassembled WGS sequence"/>
</dbReference>
<dbReference type="OrthoDB" id="5873834at2759"/>
<keyword evidence="2" id="KW-1185">Reference proteome</keyword>
<accession>A0A448WTF7</accession>
<comment type="caution">
    <text evidence="1">The sequence shown here is derived from an EMBL/GenBank/DDBJ whole genome shotgun (WGS) entry which is preliminary data.</text>
</comment>